<dbReference type="RefSeq" id="WP_130434136.1">
    <property type="nucleotide sequence ID" value="NZ_SHKP01000008.1"/>
</dbReference>
<keyword evidence="16" id="KW-1185">Reference proteome</keyword>
<reference evidence="15 16" key="1">
    <citation type="submission" date="2019-02" db="EMBL/GenBank/DDBJ databases">
        <title>Genomic Encyclopedia of Type Strains, Phase IV (KMG-IV): sequencing the most valuable type-strain genomes for metagenomic binning, comparative biology and taxonomic classification.</title>
        <authorList>
            <person name="Goeker M."/>
        </authorList>
    </citation>
    <scope>NUCLEOTIDE SEQUENCE [LARGE SCALE GENOMIC DNA]</scope>
    <source>
        <strain evidence="15 16">DSM 19570</strain>
    </source>
</reference>
<dbReference type="CDD" id="cd01347">
    <property type="entry name" value="ligand_gated_channel"/>
    <property type="match status" value="1"/>
</dbReference>
<protein>
    <submittedName>
        <fullName evidence="15">Iron complex outermembrane receptor protein</fullName>
    </submittedName>
</protein>
<comment type="caution">
    <text evidence="15">The sequence shown here is derived from an EMBL/GenBank/DDBJ whole genome shotgun (WGS) entry which is preliminary data.</text>
</comment>
<feature type="domain" description="TonB-dependent receptor-like beta-barrel" evidence="13">
    <location>
        <begin position="237"/>
        <end position="691"/>
    </location>
</feature>
<keyword evidence="5 10" id="KW-0812">Transmembrane</keyword>
<dbReference type="GO" id="GO:0015891">
    <property type="term" value="P:siderophore transport"/>
    <property type="evidence" value="ECO:0007669"/>
    <property type="project" value="InterPro"/>
</dbReference>
<evidence type="ECO:0000256" key="6">
    <source>
        <dbReference type="ARBA" id="ARBA00023077"/>
    </source>
</evidence>
<dbReference type="EMBL" id="SHKP01000008">
    <property type="protein sequence ID" value="RZT93729.1"/>
    <property type="molecule type" value="Genomic_DNA"/>
</dbReference>
<dbReference type="OrthoDB" id="8732650at2"/>
<evidence type="ECO:0000256" key="12">
    <source>
        <dbReference type="SAM" id="SignalP"/>
    </source>
</evidence>
<feature type="signal peptide" evidence="12">
    <location>
        <begin position="1"/>
        <end position="28"/>
    </location>
</feature>
<dbReference type="InterPro" id="IPR000531">
    <property type="entry name" value="Beta-barrel_TonB"/>
</dbReference>
<evidence type="ECO:0000259" key="13">
    <source>
        <dbReference type="Pfam" id="PF00593"/>
    </source>
</evidence>
<keyword evidence="6 11" id="KW-0798">TonB box</keyword>
<dbReference type="AlphaFoldDB" id="A0A4V2FSC0"/>
<evidence type="ECO:0000256" key="3">
    <source>
        <dbReference type="ARBA" id="ARBA00022448"/>
    </source>
</evidence>
<dbReference type="Pfam" id="PF00593">
    <property type="entry name" value="TonB_dep_Rec_b-barrel"/>
    <property type="match status" value="1"/>
</dbReference>
<name>A0A4V2FSC0_9BURK</name>
<dbReference type="InterPro" id="IPR010105">
    <property type="entry name" value="TonB_sidphr_rcpt"/>
</dbReference>
<dbReference type="InterPro" id="IPR039426">
    <property type="entry name" value="TonB-dep_rcpt-like"/>
</dbReference>
<evidence type="ECO:0000256" key="11">
    <source>
        <dbReference type="RuleBase" id="RU003357"/>
    </source>
</evidence>
<feature type="chain" id="PRO_5020801509" evidence="12">
    <location>
        <begin position="29"/>
        <end position="726"/>
    </location>
</feature>
<dbReference type="SUPFAM" id="SSF56935">
    <property type="entry name" value="Porins"/>
    <property type="match status" value="1"/>
</dbReference>
<evidence type="ECO:0000256" key="8">
    <source>
        <dbReference type="ARBA" id="ARBA00023170"/>
    </source>
</evidence>
<feature type="domain" description="TonB-dependent receptor plug" evidence="14">
    <location>
        <begin position="67"/>
        <end position="163"/>
    </location>
</feature>
<dbReference type="InterPro" id="IPR037066">
    <property type="entry name" value="Plug_dom_sf"/>
</dbReference>
<dbReference type="InterPro" id="IPR012910">
    <property type="entry name" value="Plug_dom"/>
</dbReference>
<accession>A0A4V2FSC0</accession>
<dbReference type="GO" id="GO:0038023">
    <property type="term" value="F:signaling receptor activity"/>
    <property type="evidence" value="ECO:0007669"/>
    <property type="project" value="InterPro"/>
</dbReference>
<dbReference type="Gene3D" id="2.170.130.10">
    <property type="entry name" value="TonB-dependent receptor, plug domain"/>
    <property type="match status" value="1"/>
</dbReference>
<dbReference type="GO" id="GO:0009279">
    <property type="term" value="C:cell outer membrane"/>
    <property type="evidence" value="ECO:0007669"/>
    <property type="project" value="UniProtKB-SubCell"/>
</dbReference>
<evidence type="ECO:0000259" key="14">
    <source>
        <dbReference type="Pfam" id="PF07715"/>
    </source>
</evidence>
<organism evidence="15 16">
    <name type="scientific">Rivibacter subsaxonicus</name>
    <dbReference type="NCBI Taxonomy" id="457575"/>
    <lineage>
        <taxon>Bacteria</taxon>
        <taxon>Pseudomonadati</taxon>
        <taxon>Pseudomonadota</taxon>
        <taxon>Betaproteobacteria</taxon>
        <taxon>Burkholderiales</taxon>
        <taxon>Rivibacter</taxon>
    </lineage>
</organism>
<evidence type="ECO:0000256" key="9">
    <source>
        <dbReference type="ARBA" id="ARBA00023237"/>
    </source>
</evidence>
<evidence type="ECO:0000313" key="16">
    <source>
        <dbReference type="Proteomes" id="UP000293671"/>
    </source>
</evidence>
<evidence type="ECO:0000256" key="1">
    <source>
        <dbReference type="ARBA" id="ARBA00004571"/>
    </source>
</evidence>
<keyword evidence="12" id="KW-0732">Signal</keyword>
<dbReference type="Pfam" id="PF07715">
    <property type="entry name" value="Plug"/>
    <property type="match status" value="1"/>
</dbReference>
<keyword evidence="3 10" id="KW-0813">Transport</keyword>
<dbReference type="NCBIfam" id="TIGR01783">
    <property type="entry name" value="TonB-siderophor"/>
    <property type="match status" value="1"/>
</dbReference>
<dbReference type="InterPro" id="IPR036942">
    <property type="entry name" value="Beta-barrel_TonB_sf"/>
</dbReference>
<evidence type="ECO:0000256" key="7">
    <source>
        <dbReference type="ARBA" id="ARBA00023136"/>
    </source>
</evidence>
<comment type="subcellular location">
    <subcellularLocation>
        <location evidence="1 10">Cell outer membrane</location>
        <topology evidence="1 10">Multi-pass membrane protein</topology>
    </subcellularLocation>
</comment>
<dbReference type="Proteomes" id="UP000293671">
    <property type="component" value="Unassembled WGS sequence"/>
</dbReference>
<keyword evidence="9 10" id="KW-0998">Cell outer membrane</keyword>
<comment type="similarity">
    <text evidence="2 10 11">Belongs to the TonB-dependent receptor family.</text>
</comment>
<evidence type="ECO:0000256" key="4">
    <source>
        <dbReference type="ARBA" id="ARBA00022452"/>
    </source>
</evidence>
<gene>
    <name evidence="15" type="ORF">EV670_3283</name>
</gene>
<proteinExistence type="inferred from homology"/>
<keyword evidence="7 10" id="KW-0472">Membrane</keyword>
<dbReference type="PROSITE" id="PS52016">
    <property type="entry name" value="TONB_DEPENDENT_REC_3"/>
    <property type="match status" value="1"/>
</dbReference>
<evidence type="ECO:0000256" key="10">
    <source>
        <dbReference type="PROSITE-ProRule" id="PRU01360"/>
    </source>
</evidence>
<dbReference type="PANTHER" id="PTHR32552:SF83">
    <property type="entry name" value="BLR3904 PROTEIN"/>
    <property type="match status" value="1"/>
</dbReference>
<sequence length="726" mass="78769">MASTSFHFPLAPIVVACTLLLAATAACAQQQQQPASPTTTLSGVVVSARSTAAPVDVAGFGDIPLERLPLSAVGVPESALKDRGGQGLRELTRFDASVGDAYNSIGYWDALTVRGFALDLRNNVRRDGLPITGETFLPLDNKSRVELLKGTSGLQAGISAPGGLMNLAVKRPDEDRLSASVEARGSASVLGAIDWSTRFGDERVFGLRVNAAAERLDPPLRAARGERSLLALAGDWRVSKDTLIEAELETGRRSQPSQPGFSLLGDTVPSADDSDPRINLNNQAWALPVVFRADYASLRWQQRLNADWRAQLHAGVQRARTDDRIAFPFGCYDAGTDIYYADRYCPDGRFDLYDYRSENEQRDTAAVDASVSGRLNTGGVSHQLRFGAQGSKLRTRFQQQAYNFVGQGTIDGGTVLPADPALNYDNTNRDERRTELYANDAIEFGHGLGLWLGLRHTRLRHQSIRTSGDEATDIEQSFTTPWIAASWAPVPGQLLYASWGEGVESDVAPNRARYTNPGQPLAALKSRQAELGFKASTADLNWGIAAFDIRRPTSADIGACDLDATCTRQNDGDAVHRGIEANAQARLQAWTLGASAMLLRARREGSIDPALNGSRPANVPERSARAYLGYDAAAIPGLRVYAALTAEGDRAVMPGADAPTVPGWARIDLGGRYEHSLVGGQRLVWRAGIDNAFDRRAWQEAPYQFGHIYLYPMAPRTFWLSVQADL</sequence>
<evidence type="ECO:0000256" key="5">
    <source>
        <dbReference type="ARBA" id="ARBA00022692"/>
    </source>
</evidence>
<keyword evidence="4 10" id="KW-1134">Transmembrane beta strand</keyword>
<keyword evidence="8 15" id="KW-0675">Receptor</keyword>
<dbReference type="GO" id="GO:0015344">
    <property type="term" value="F:siderophore uptake transmembrane transporter activity"/>
    <property type="evidence" value="ECO:0007669"/>
    <property type="project" value="TreeGrafter"/>
</dbReference>
<evidence type="ECO:0000256" key="2">
    <source>
        <dbReference type="ARBA" id="ARBA00009810"/>
    </source>
</evidence>
<dbReference type="PANTHER" id="PTHR32552">
    <property type="entry name" value="FERRICHROME IRON RECEPTOR-RELATED"/>
    <property type="match status" value="1"/>
</dbReference>
<dbReference type="Gene3D" id="2.40.170.20">
    <property type="entry name" value="TonB-dependent receptor, beta-barrel domain"/>
    <property type="match status" value="1"/>
</dbReference>
<evidence type="ECO:0000313" key="15">
    <source>
        <dbReference type="EMBL" id="RZT93729.1"/>
    </source>
</evidence>